<dbReference type="EMBL" id="FNJL01000008">
    <property type="protein sequence ID" value="SDP15287.1"/>
    <property type="molecule type" value="Genomic_DNA"/>
</dbReference>
<evidence type="ECO:0000256" key="1">
    <source>
        <dbReference type="SAM" id="MobiDB-lite"/>
    </source>
</evidence>
<dbReference type="RefSeq" id="WP_092833573.1">
    <property type="nucleotide sequence ID" value="NZ_FNJL01000008.1"/>
</dbReference>
<reference evidence="4" key="1">
    <citation type="submission" date="2016-10" db="EMBL/GenBank/DDBJ databases">
        <authorList>
            <person name="Varghese N."/>
            <person name="Submissions S."/>
        </authorList>
    </citation>
    <scope>NUCLEOTIDE SEQUENCE [LARGE SCALE GENOMIC DNA]</scope>
    <source>
        <strain evidence="4">DSM 17101</strain>
    </source>
</reference>
<feature type="region of interest" description="Disordered" evidence="1">
    <location>
        <begin position="28"/>
        <end position="59"/>
    </location>
</feature>
<evidence type="ECO:0000256" key="2">
    <source>
        <dbReference type="SAM" id="SignalP"/>
    </source>
</evidence>
<dbReference type="OrthoDB" id="8817151at2"/>
<feature type="chain" id="PRO_5011450266" evidence="2">
    <location>
        <begin position="19"/>
        <end position="59"/>
    </location>
</feature>
<evidence type="ECO:0000313" key="4">
    <source>
        <dbReference type="Proteomes" id="UP000199317"/>
    </source>
</evidence>
<gene>
    <name evidence="3" type="ORF">SAMN04489708_10854</name>
</gene>
<name>A0A1H0QD75_9BURK</name>
<dbReference type="AlphaFoldDB" id="A0A1H0QD75"/>
<accession>A0A1H0QD75</accession>
<keyword evidence="2" id="KW-0732">Signal</keyword>
<protein>
    <submittedName>
        <fullName evidence="3">Uncharacterized protein</fullName>
    </submittedName>
</protein>
<sequence>MPYAVFFAVATLSCAAYAVLVHSGTEAAAQPALRESPAPAGPSFDPSDAPPKSSRETAP</sequence>
<evidence type="ECO:0000313" key="3">
    <source>
        <dbReference type="EMBL" id="SDP15287.1"/>
    </source>
</evidence>
<organism evidence="3 4">
    <name type="scientific">Paracidovorax cattleyae</name>
    <dbReference type="NCBI Taxonomy" id="80868"/>
    <lineage>
        <taxon>Bacteria</taxon>
        <taxon>Pseudomonadati</taxon>
        <taxon>Pseudomonadota</taxon>
        <taxon>Betaproteobacteria</taxon>
        <taxon>Burkholderiales</taxon>
        <taxon>Comamonadaceae</taxon>
        <taxon>Paracidovorax</taxon>
    </lineage>
</organism>
<proteinExistence type="predicted"/>
<dbReference type="Proteomes" id="UP000199317">
    <property type="component" value="Unassembled WGS sequence"/>
</dbReference>
<feature type="signal peptide" evidence="2">
    <location>
        <begin position="1"/>
        <end position="18"/>
    </location>
</feature>
<keyword evidence="4" id="KW-1185">Reference proteome</keyword>